<reference evidence="2" key="1">
    <citation type="submission" date="2017-04" db="EMBL/GenBank/DDBJ databases">
        <authorList>
            <person name="Varghese N."/>
            <person name="Submissions S."/>
        </authorList>
    </citation>
    <scope>NUCLEOTIDE SEQUENCE [LARGE SCALE GENOMIC DNA]</scope>
    <source>
        <strain evidence="2">VKM Ac-2510</strain>
    </source>
</reference>
<name>A0A1X7IF03_9MICO</name>
<keyword evidence="2" id="KW-1185">Reference proteome</keyword>
<proteinExistence type="predicted"/>
<protein>
    <submittedName>
        <fullName evidence="1">Uncharacterized protein</fullName>
    </submittedName>
</protein>
<dbReference type="AlphaFoldDB" id="A0A1X7IF03"/>
<sequence length="152" mass="17001">MTTTPPQPWTLDEVRAAIGALNGPRTSVVFTIDGDEATGRWKFDDAEWAPRLEAAHGASRNFSYVVRLSAEKSSFRWFEQDSGLNNGRFRLYRGYSRGFSINLFTIIVALVRRMARSTEAADAVVVYSRDQVSAPILDVLSRAGWKNRGVTI</sequence>
<dbReference type="RefSeq" id="WP_085482485.1">
    <property type="nucleotide sequence ID" value="NZ_FXAY01000001.1"/>
</dbReference>
<gene>
    <name evidence="1" type="ORF">SAMN06296010_0426</name>
</gene>
<dbReference type="Proteomes" id="UP000193244">
    <property type="component" value="Unassembled WGS sequence"/>
</dbReference>
<evidence type="ECO:0000313" key="1">
    <source>
        <dbReference type="EMBL" id="SMG12918.1"/>
    </source>
</evidence>
<dbReference type="OrthoDB" id="2302572at2"/>
<dbReference type="STRING" id="150121.SAMN06296010_0426"/>
<organism evidence="1 2">
    <name type="scientific">Agreia pratensis</name>
    <dbReference type="NCBI Taxonomy" id="150121"/>
    <lineage>
        <taxon>Bacteria</taxon>
        <taxon>Bacillati</taxon>
        <taxon>Actinomycetota</taxon>
        <taxon>Actinomycetes</taxon>
        <taxon>Micrococcales</taxon>
        <taxon>Microbacteriaceae</taxon>
        <taxon>Agreia</taxon>
    </lineage>
</organism>
<dbReference type="EMBL" id="FXAY01000001">
    <property type="protein sequence ID" value="SMG12918.1"/>
    <property type="molecule type" value="Genomic_DNA"/>
</dbReference>
<evidence type="ECO:0000313" key="2">
    <source>
        <dbReference type="Proteomes" id="UP000193244"/>
    </source>
</evidence>
<accession>A0A1X7IF03</accession>